<dbReference type="Proteomes" id="UP000326202">
    <property type="component" value="Chromosome"/>
</dbReference>
<evidence type="ECO:0000259" key="2">
    <source>
        <dbReference type="Pfam" id="PF05170"/>
    </source>
</evidence>
<feature type="compositionally biased region" description="Low complexity" evidence="1">
    <location>
        <begin position="667"/>
        <end position="682"/>
    </location>
</feature>
<name>A0A5J6MJS2_9PROT</name>
<feature type="region of interest" description="Disordered" evidence="1">
    <location>
        <begin position="662"/>
        <end position="685"/>
    </location>
</feature>
<keyword evidence="4" id="KW-1185">Reference proteome</keyword>
<dbReference type="RefSeq" id="WP_151177851.1">
    <property type="nucleotide sequence ID" value="NZ_CP042906.1"/>
</dbReference>
<gene>
    <name evidence="3" type="ORF">FRZ44_29110</name>
</gene>
<feature type="compositionally biased region" description="Low complexity" evidence="1">
    <location>
        <begin position="130"/>
        <end position="152"/>
    </location>
</feature>
<sequence>MRFKYVLIGLVVLVVAVVVAGIAILKSQDFNQYKGLIAAKVKEATGRDLTLAGDVDLVISWNPALAVNDVTFSNASWGSRPELIKMKRLEAEVRLIPLLSGNVEVNRIVLKGADILLETNDKGQGNWVFTPATPSTATTTTTTTSTSSATGGPATLPVVHNIRIEDSQVLWTDGVTKQTKTIVIKSFTAEADSASSPIEIALDGSYNDNPIAAKGTIGAVGALLANQAFPIDVTVEAGGAKIALKGAAAKPLTAEGVAVALAIEGKSLADLNAISGATLPPLGPYSVAGNLSNPSGVYKVEQLQLKMGTSSMTGDASVAMGGKKPSITANLAAAMIDLKDFGVKPAAGGGAGSGVTSSGTANDGRIFPADPLPFDGLGAVDANIHLTAQKFIKDPVTLENLELDMVLQDSKLTLKNFQSGLGGGNFVISAVIDGAKTPAPVAVKINAKQVEVGTLLQTLSISDVLTGGKADLDLDVAGAGNSVREIMAGLNGNTNFAMGEGHINNRFAQILLSDLFKLIASGGSGDSTNLNCFVSKFDIKKGLATSTGLVLDTNGASIVGNGDINLANEKLKLHLDPRAKQTNLANLAIPVNIGGTMANPSVTPDAAALAQGIAGAAVGVASGGGDILGALAGVTGSGGSSSGTTTTATAGGGGNPCVVALNGGTGTSTTGSTAPAAPTTPGQKVLDDAGKTLQDTGNALKSLLP</sequence>
<protein>
    <submittedName>
        <fullName evidence="3">Cell envelope biogenesis protein AsmA</fullName>
    </submittedName>
</protein>
<dbReference type="InterPro" id="IPR052894">
    <property type="entry name" value="AsmA-related"/>
</dbReference>
<organism evidence="3 4">
    <name type="scientific">Hypericibacter terrae</name>
    <dbReference type="NCBI Taxonomy" id="2602015"/>
    <lineage>
        <taxon>Bacteria</taxon>
        <taxon>Pseudomonadati</taxon>
        <taxon>Pseudomonadota</taxon>
        <taxon>Alphaproteobacteria</taxon>
        <taxon>Rhodospirillales</taxon>
        <taxon>Dongiaceae</taxon>
        <taxon>Hypericibacter</taxon>
    </lineage>
</organism>
<dbReference type="PANTHER" id="PTHR30441:SF4">
    <property type="entry name" value="PROTEIN ASMA"/>
    <property type="match status" value="1"/>
</dbReference>
<dbReference type="GO" id="GO:0090313">
    <property type="term" value="P:regulation of protein targeting to membrane"/>
    <property type="evidence" value="ECO:0007669"/>
    <property type="project" value="TreeGrafter"/>
</dbReference>
<dbReference type="PANTHER" id="PTHR30441">
    <property type="entry name" value="DUF748 DOMAIN-CONTAINING PROTEIN"/>
    <property type="match status" value="1"/>
</dbReference>
<evidence type="ECO:0000313" key="3">
    <source>
        <dbReference type="EMBL" id="QEX17609.1"/>
    </source>
</evidence>
<dbReference type="AlphaFoldDB" id="A0A5J6MJS2"/>
<feature type="domain" description="AsmA" evidence="2">
    <location>
        <begin position="3"/>
        <end position="547"/>
    </location>
</feature>
<feature type="region of interest" description="Disordered" evidence="1">
    <location>
        <begin position="127"/>
        <end position="152"/>
    </location>
</feature>
<dbReference type="KEGG" id="htq:FRZ44_29110"/>
<evidence type="ECO:0000256" key="1">
    <source>
        <dbReference type="SAM" id="MobiDB-lite"/>
    </source>
</evidence>
<dbReference type="OrthoDB" id="225437at2"/>
<dbReference type="GO" id="GO:0005886">
    <property type="term" value="C:plasma membrane"/>
    <property type="evidence" value="ECO:0007669"/>
    <property type="project" value="TreeGrafter"/>
</dbReference>
<reference evidence="3 4" key="1">
    <citation type="submission" date="2019-08" db="EMBL/GenBank/DDBJ databases">
        <title>Hyperibacter terrae gen. nov., sp. nov. and Hyperibacter viscosus sp. nov., two new members in the family Rhodospirillaceae isolated from the rhizosphere of Hypericum perforatum.</title>
        <authorList>
            <person name="Noviana Z."/>
        </authorList>
    </citation>
    <scope>NUCLEOTIDE SEQUENCE [LARGE SCALE GENOMIC DNA]</scope>
    <source>
        <strain evidence="3 4">R5913</strain>
    </source>
</reference>
<dbReference type="Pfam" id="PF05170">
    <property type="entry name" value="AsmA"/>
    <property type="match status" value="1"/>
</dbReference>
<accession>A0A5J6MJS2</accession>
<evidence type="ECO:0000313" key="4">
    <source>
        <dbReference type="Proteomes" id="UP000326202"/>
    </source>
</evidence>
<proteinExistence type="predicted"/>
<dbReference type="EMBL" id="CP042906">
    <property type="protein sequence ID" value="QEX17609.1"/>
    <property type="molecule type" value="Genomic_DNA"/>
</dbReference>
<dbReference type="InterPro" id="IPR007844">
    <property type="entry name" value="AsmA"/>
</dbReference>